<evidence type="ECO:0000256" key="1">
    <source>
        <dbReference type="SAM" id="MobiDB-lite"/>
    </source>
</evidence>
<organism evidence="2 3">
    <name type="scientific">Furfurilactobacillus rossiae DSM 15814</name>
    <dbReference type="NCBI Taxonomy" id="1114972"/>
    <lineage>
        <taxon>Bacteria</taxon>
        <taxon>Bacillati</taxon>
        <taxon>Bacillota</taxon>
        <taxon>Bacilli</taxon>
        <taxon>Lactobacillales</taxon>
        <taxon>Lactobacillaceae</taxon>
        <taxon>Furfurilactobacillus</taxon>
    </lineage>
</organism>
<dbReference type="STRING" id="1114972.FD35_GL002651"/>
<sequence length="310" mass="33408">MMVFVLTLSGCASSNSSSNKKNDVKESKRTEKVSNTPVKNKSDFTVDDLKQHPKMSATAITLYGDTHIQKDQKGKVSSKDEADFERGFGLAVESVNSTTAKYYTNSDKISQFSYYSLVGSNHDQVTYYNTQDKTLLKTSLSDVISYLNKTLTNAEMTSIADSINISMKTKETTDNNINNQSWNVQAALKFLKSVNDASSQGASIINMAQIDYAGGTSTLPIDTDSGATAPPNSVIIGGVSGNGSGSGRRSIVLIKYSDNTVTMILCNEPNDAPYLTVDVSGSDYKILRQDSISGVDSLTDYFGGSNNANN</sequence>
<feature type="compositionally biased region" description="Basic and acidic residues" evidence="1">
    <location>
        <begin position="20"/>
        <end position="32"/>
    </location>
</feature>
<dbReference type="Proteomes" id="UP000051999">
    <property type="component" value="Unassembled WGS sequence"/>
</dbReference>
<dbReference type="PATRIC" id="fig|1114972.6.peg.2717"/>
<evidence type="ECO:0000313" key="3">
    <source>
        <dbReference type="Proteomes" id="UP000051999"/>
    </source>
</evidence>
<accession>A0A0R1RHP8</accession>
<name>A0A0R1RHP8_9LACO</name>
<gene>
    <name evidence="2" type="ORF">FD35_GL002651</name>
</gene>
<reference evidence="2 3" key="1">
    <citation type="journal article" date="2015" name="Genome Announc.">
        <title>Expanding the biotechnology potential of lactobacilli through comparative genomics of 213 strains and associated genera.</title>
        <authorList>
            <person name="Sun Z."/>
            <person name="Harris H.M."/>
            <person name="McCann A."/>
            <person name="Guo C."/>
            <person name="Argimon S."/>
            <person name="Zhang W."/>
            <person name="Yang X."/>
            <person name="Jeffery I.B."/>
            <person name="Cooney J.C."/>
            <person name="Kagawa T.F."/>
            <person name="Liu W."/>
            <person name="Song Y."/>
            <person name="Salvetti E."/>
            <person name="Wrobel A."/>
            <person name="Rasinkangas P."/>
            <person name="Parkhill J."/>
            <person name="Rea M.C."/>
            <person name="O'Sullivan O."/>
            <person name="Ritari J."/>
            <person name="Douillard F.P."/>
            <person name="Paul Ross R."/>
            <person name="Yang R."/>
            <person name="Briner A.E."/>
            <person name="Felis G.E."/>
            <person name="de Vos W.M."/>
            <person name="Barrangou R."/>
            <person name="Klaenhammer T.R."/>
            <person name="Caufield P.W."/>
            <person name="Cui Y."/>
            <person name="Zhang H."/>
            <person name="O'Toole P.W."/>
        </authorList>
    </citation>
    <scope>NUCLEOTIDE SEQUENCE [LARGE SCALE GENOMIC DNA]</scope>
    <source>
        <strain evidence="2 3">DSM 15814</strain>
    </source>
</reference>
<comment type="caution">
    <text evidence="2">The sequence shown here is derived from an EMBL/GenBank/DDBJ whole genome shotgun (WGS) entry which is preliminary data.</text>
</comment>
<dbReference type="AlphaFoldDB" id="A0A0R1RHP8"/>
<keyword evidence="3" id="KW-1185">Reference proteome</keyword>
<proteinExistence type="predicted"/>
<dbReference type="RefSeq" id="WP_225441813.1">
    <property type="nucleotide sequence ID" value="NZ_AZFF01000009.1"/>
</dbReference>
<evidence type="ECO:0000313" key="2">
    <source>
        <dbReference type="EMBL" id="KRL54314.1"/>
    </source>
</evidence>
<feature type="region of interest" description="Disordered" evidence="1">
    <location>
        <begin position="12"/>
        <end position="42"/>
    </location>
</feature>
<protein>
    <submittedName>
        <fullName evidence="2">Uncharacterized protein</fullName>
    </submittedName>
</protein>
<dbReference type="EMBL" id="AZFF01000009">
    <property type="protein sequence ID" value="KRL54314.1"/>
    <property type="molecule type" value="Genomic_DNA"/>
</dbReference>